<proteinExistence type="predicted"/>
<evidence type="ECO:0000259" key="2">
    <source>
        <dbReference type="Pfam" id="PF03404"/>
    </source>
</evidence>
<accession>A0A1G2QX68</accession>
<protein>
    <recommendedName>
        <fullName evidence="2">Moybdenum cofactor oxidoreductase dimerisation domain-containing protein</fullName>
    </recommendedName>
</protein>
<gene>
    <name evidence="3" type="ORF">A2843_02030</name>
</gene>
<dbReference type="SUPFAM" id="SSF81296">
    <property type="entry name" value="E set domains"/>
    <property type="match status" value="1"/>
</dbReference>
<feature type="domain" description="Moybdenum cofactor oxidoreductase dimerisation" evidence="2">
    <location>
        <begin position="177"/>
        <end position="231"/>
    </location>
</feature>
<evidence type="ECO:0000313" key="4">
    <source>
        <dbReference type="Proteomes" id="UP000178170"/>
    </source>
</evidence>
<dbReference type="GO" id="GO:0008482">
    <property type="term" value="F:sulfite oxidase activity"/>
    <property type="evidence" value="ECO:0007669"/>
    <property type="project" value="TreeGrafter"/>
</dbReference>
<comment type="caution">
    <text evidence="3">The sequence shown here is derived from an EMBL/GenBank/DDBJ whole genome shotgun (WGS) entry which is preliminary data.</text>
</comment>
<dbReference type="GO" id="GO:0006790">
    <property type="term" value="P:sulfur compound metabolic process"/>
    <property type="evidence" value="ECO:0007669"/>
    <property type="project" value="TreeGrafter"/>
</dbReference>
<dbReference type="InterPro" id="IPR005066">
    <property type="entry name" value="MoCF_OxRdtse_dimer"/>
</dbReference>
<dbReference type="PANTHER" id="PTHR19372:SF7">
    <property type="entry name" value="SULFITE OXIDASE, MITOCHONDRIAL"/>
    <property type="match status" value="1"/>
</dbReference>
<dbReference type="InterPro" id="IPR014756">
    <property type="entry name" value="Ig_E-set"/>
</dbReference>
<evidence type="ECO:0000256" key="1">
    <source>
        <dbReference type="SAM" id="SignalP"/>
    </source>
</evidence>
<reference evidence="3 4" key="1">
    <citation type="journal article" date="2016" name="Nat. Commun.">
        <title>Thousands of microbial genomes shed light on interconnected biogeochemical processes in an aquifer system.</title>
        <authorList>
            <person name="Anantharaman K."/>
            <person name="Brown C.T."/>
            <person name="Hug L.A."/>
            <person name="Sharon I."/>
            <person name="Castelle C.J."/>
            <person name="Probst A.J."/>
            <person name="Thomas B.C."/>
            <person name="Singh A."/>
            <person name="Wilkins M.J."/>
            <person name="Karaoz U."/>
            <person name="Brodie E.L."/>
            <person name="Williams K.H."/>
            <person name="Hubbard S.S."/>
            <person name="Banfield J.F."/>
        </authorList>
    </citation>
    <scope>NUCLEOTIDE SEQUENCE [LARGE SCALE GENOMIC DNA]</scope>
</reference>
<dbReference type="Proteomes" id="UP000178170">
    <property type="component" value="Unassembled WGS sequence"/>
</dbReference>
<evidence type="ECO:0000313" key="3">
    <source>
        <dbReference type="EMBL" id="OHA64441.1"/>
    </source>
</evidence>
<dbReference type="GO" id="GO:0030151">
    <property type="term" value="F:molybdenum ion binding"/>
    <property type="evidence" value="ECO:0007669"/>
    <property type="project" value="InterPro"/>
</dbReference>
<dbReference type="GO" id="GO:0020037">
    <property type="term" value="F:heme binding"/>
    <property type="evidence" value="ECO:0007669"/>
    <property type="project" value="TreeGrafter"/>
</dbReference>
<dbReference type="PANTHER" id="PTHR19372">
    <property type="entry name" value="SULFITE REDUCTASE"/>
    <property type="match status" value="1"/>
</dbReference>
<keyword evidence="1" id="KW-0732">Signal</keyword>
<sequence>MKKEFFYILAGLVAIFSFALVSEAQALNLDDPTITPVTLYGGRVGSYTVSFAVGSSTEIEAQIRLIFPSGFVLPATMASSSITSSSTGSEIVATSTVSGQEVTIWLADGGVTAASETIQLSGIPNIQSPYAGGSKIIGIETRTAANGASDAASATAVVFVASPKTTTETTADQTAPTSLLTTPSAETTISAGEEYVIKGVSNDAGGSSVQKVEVSVDGGGTWLAAERDDDFSYAGSYRWKYAWSNPTAGDHTVQVRATDTEGNRETPDVGVAVTVSAVVAAPTPTPTPTAETTAIQQLQMQVVSLQQQVVALLQQLIQLLQGQM</sequence>
<dbReference type="Pfam" id="PF03404">
    <property type="entry name" value="Mo-co_dimer"/>
    <property type="match status" value="1"/>
</dbReference>
<feature type="signal peptide" evidence="1">
    <location>
        <begin position="1"/>
        <end position="26"/>
    </location>
</feature>
<feature type="chain" id="PRO_5009584165" description="Moybdenum cofactor oxidoreductase dimerisation domain-containing protein" evidence="1">
    <location>
        <begin position="27"/>
        <end position="324"/>
    </location>
</feature>
<name>A0A1G2QX68_9BACT</name>
<dbReference type="GO" id="GO:0043546">
    <property type="term" value="F:molybdopterin cofactor binding"/>
    <property type="evidence" value="ECO:0007669"/>
    <property type="project" value="TreeGrafter"/>
</dbReference>
<organism evidence="3 4">
    <name type="scientific">Candidatus Wildermuthbacteria bacterium RIFCSPHIGHO2_01_FULL_48_27b</name>
    <dbReference type="NCBI Taxonomy" id="1802447"/>
    <lineage>
        <taxon>Bacteria</taxon>
        <taxon>Candidatus Wildermuthiibacteriota</taxon>
    </lineage>
</organism>
<dbReference type="EMBL" id="MHTS01000016">
    <property type="protein sequence ID" value="OHA64441.1"/>
    <property type="molecule type" value="Genomic_DNA"/>
</dbReference>
<dbReference type="AlphaFoldDB" id="A0A1G2QX68"/>
<dbReference type="Gene3D" id="2.60.40.650">
    <property type="match status" value="1"/>
</dbReference>